<dbReference type="Pfam" id="PF24494">
    <property type="entry name" value="DUF7587"/>
    <property type="match status" value="1"/>
</dbReference>
<keyword evidence="3" id="KW-1185">Reference proteome</keyword>
<feature type="domain" description="DUF7587" evidence="1">
    <location>
        <begin position="17"/>
        <end position="140"/>
    </location>
</feature>
<evidence type="ECO:0000259" key="1">
    <source>
        <dbReference type="Pfam" id="PF24494"/>
    </source>
</evidence>
<dbReference type="EMBL" id="KZ679257">
    <property type="protein sequence ID" value="PTB45262.1"/>
    <property type="molecule type" value="Genomic_DNA"/>
</dbReference>
<evidence type="ECO:0000313" key="2">
    <source>
        <dbReference type="EMBL" id="PTB45262.1"/>
    </source>
</evidence>
<gene>
    <name evidence="2" type="ORF">M441DRAFT_54334</name>
</gene>
<proteinExistence type="predicted"/>
<name>A0A2T3ZKF6_TRIA4</name>
<organism evidence="2 3">
    <name type="scientific">Trichoderma asperellum (strain ATCC 204424 / CBS 433.97 / NBRC 101777)</name>
    <dbReference type="NCBI Taxonomy" id="1042311"/>
    <lineage>
        <taxon>Eukaryota</taxon>
        <taxon>Fungi</taxon>
        <taxon>Dikarya</taxon>
        <taxon>Ascomycota</taxon>
        <taxon>Pezizomycotina</taxon>
        <taxon>Sordariomycetes</taxon>
        <taxon>Hypocreomycetidae</taxon>
        <taxon>Hypocreales</taxon>
        <taxon>Hypocreaceae</taxon>
        <taxon>Trichoderma</taxon>
    </lineage>
</organism>
<dbReference type="InterPro" id="IPR056009">
    <property type="entry name" value="DUF7587"/>
</dbReference>
<reference evidence="2 3" key="1">
    <citation type="submission" date="2016-07" db="EMBL/GenBank/DDBJ databases">
        <title>Multiple horizontal gene transfer events from other fungi enriched the ability of initially mycotrophic Trichoderma (Ascomycota) to feed on dead plant biomass.</title>
        <authorList>
            <consortium name="DOE Joint Genome Institute"/>
            <person name="Aerts A."/>
            <person name="Atanasova L."/>
            <person name="Chenthamara K."/>
            <person name="Zhang J."/>
            <person name="Grujic M."/>
            <person name="Henrissat B."/>
            <person name="Kuo A."/>
            <person name="Salamov A."/>
            <person name="Lipzen A."/>
            <person name="Labutti K."/>
            <person name="Barry K."/>
            <person name="Miao Y."/>
            <person name="Rahimi M.J."/>
            <person name="Shen Q."/>
            <person name="Grigoriev I.V."/>
            <person name="Kubicek C.P."/>
            <person name="Druzhinina I.S."/>
        </authorList>
    </citation>
    <scope>NUCLEOTIDE SEQUENCE [LARGE SCALE GENOMIC DNA]</scope>
    <source>
        <strain evidence="2 3">CBS 433.97</strain>
    </source>
</reference>
<sequence>MAEGTIYTRVYSERSAGKLSSGKKPTSNALTHAELLGEFLKHANRHNREPTALISVSSRIIDTIQRAFKKYYAYDESPEDIWIAFIKAPATGHESPTSLHAAQHLAEECEPETPGIFRYEYIFEWVIPGKYVLHKVSLQTLMDRGLDWEKYVFAGDDDDEIISGDDDDKIVSTSKLRKRVAAALLPQQAWRDPWGVGICLTLFAQKFGARAPLDWVAHQLFFDCVSTKVPIDGCVVVVKKYGRNSSNMVDFDFFSELEDGIDTALHEWWLMDTEFCLDLNEFDEWRAEEEHGIIQDESDFWEAWYYPDFDGIAEEPSERERLARDEAWDKLSAKHEKIWQAIEARAVAIGL</sequence>
<dbReference type="AlphaFoldDB" id="A0A2T3ZKF6"/>
<evidence type="ECO:0000313" key="3">
    <source>
        <dbReference type="Proteomes" id="UP000240493"/>
    </source>
</evidence>
<accession>A0A2T3ZKF6</accession>
<dbReference type="OrthoDB" id="3783227at2759"/>
<protein>
    <recommendedName>
        <fullName evidence="1">DUF7587 domain-containing protein</fullName>
    </recommendedName>
</protein>
<dbReference type="Proteomes" id="UP000240493">
    <property type="component" value="Unassembled WGS sequence"/>
</dbReference>